<dbReference type="EMBL" id="RRAZ01000024">
    <property type="protein sequence ID" value="RRH72408.1"/>
    <property type="molecule type" value="Genomic_DNA"/>
</dbReference>
<name>A0A3P3DIG3_9RHOB</name>
<organism evidence="2 3">
    <name type="scientific">Falsigemmobacter faecalis</name>
    <dbReference type="NCBI Taxonomy" id="2488730"/>
    <lineage>
        <taxon>Bacteria</taxon>
        <taxon>Pseudomonadati</taxon>
        <taxon>Pseudomonadota</taxon>
        <taxon>Alphaproteobacteria</taxon>
        <taxon>Rhodobacterales</taxon>
        <taxon>Paracoccaceae</taxon>
        <taxon>Falsigemmobacter</taxon>
    </lineage>
</organism>
<feature type="domain" description="Transposase DDE" evidence="1">
    <location>
        <begin position="34"/>
        <end position="88"/>
    </location>
</feature>
<dbReference type="OrthoDB" id="8451553at2"/>
<dbReference type="InterPro" id="IPR025668">
    <property type="entry name" value="Tnp_DDE_dom"/>
</dbReference>
<dbReference type="Proteomes" id="UP000282125">
    <property type="component" value="Unassembled WGS sequence"/>
</dbReference>
<dbReference type="Pfam" id="PF13737">
    <property type="entry name" value="DDE_Tnp_1_5"/>
    <property type="match status" value="1"/>
</dbReference>
<protein>
    <recommendedName>
        <fullName evidence="1">Transposase DDE domain-containing protein</fullName>
    </recommendedName>
</protein>
<dbReference type="AlphaFoldDB" id="A0A3P3DIG3"/>
<sequence>MRRIRKQFGYEQDKHLIRGMKCPAIGLPDERRSGLPLGQATGFMENLPEFSGFPWSVPDFSRLSRRQKTLNIVIPDCREESLHLLIATEPLRHHGSEPNGEGGGR</sequence>
<evidence type="ECO:0000313" key="3">
    <source>
        <dbReference type="Proteomes" id="UP000282125"/>
    </source>
</evidence>
<gene>
    <name evidence="2" type="ORF">EG244_14960</name>
</gene>
<reference evidence="2 3" key="1">
    <citation type="submission" date="2018-11" db="EMBL/GenBank/DDBJ databases">
        <title>Gemmobacter sp. nov., YIM 102744-1 draft genome.</title>
        <authorList>
            <person name="Li G."/>
            <person name="Jiang Y."/>
        </authorList>
    </citation>
    <scope>NUCLEOTIDE SEQUENCE [LARGE SCALE GENOMIC DNA]</scope>
    <source>
        <strain evidence="2 3">YIM 102744-1</strain>
    </source>
</reference>
<comment type="caution">
    <text evidence="2">The sequence shown here is derived from an EMBL/GenBank/DDBJ whole genome shotgun (WGS) entry which is preliminary data.</text>
</comment>
<proteinExistence type="predicted"/>
<evidence type="ECO:0000259" key="1">
    <source>
        <dbReference type="Pfam" id="PF13737"/>
    </source>
</evidence>
<evidence type="ECO:0000313" key="2">
    <source>
        <dbReference type="EMBL" id="RRH72408.1"/>
    </source>
</evidence>
<accession>A0A3P3DIG3</accession>
<keyword evidence="3" id="KW-1185">Reference proteome</keyword>